<protein>
    <submittedName>
        <fullName evidence="1">Uncharacterized protein</fullName>
    </submittedName>
</protein>
<evidence type="ECO:0000313" key="1">
    <source>
        <dbReference type="EMBL" id="KAF7431279.1"/>
    </source>
</evidence>
<comment type="caution">
    <text evidence="1">The sequence shown here is derived from an EMBL/GenBank/DDBJ whole genome shotgun (WGS) entry which is preliminary data.</text>
</comment>
<reference evidence="1" key="1">
    <citation type="journal article" date="2020" name="G3 (Bethesda)">
        <title>High-Quality Assemblies for Three Invasive Social Wasps from the &lt;i&gt;Vespula&lt;/i&gt; Genus.</title>
        <authorList>
            <person name="Harrop T.W.R."/>
            <person name="Guhlin J."/>
            <person name="McLaughlin G.M."/>
            <person name="Permina E."/>
            <person name="Stockwell P."/>
            <person name="Gilligan J."/>
            <person name="Le Lec M.F."/>
            <person name="Gruber M.A.M."/>
            <person name="Quinn O."/>
            <person name="Lovegrove M."/>
            <person name="Duncan E.J."/>
            <person name="Remnant E.J."/>
            <person name="Van Eeckhoven J."/>
            <person name="Graham B."/>
            <person name="Knapp R.A."/>
            <person name="Langford K.W."/>
            <person name="Kronenberg Z."/>
            <person name="Press M.O."/>
            <person name="Eacker S.M."/>
            <person name="Wilson-Rankin E.E."/>
            <person name="Purcell J."/>
            <person name="Lester P.J."/>
            <person name="Dearden P.K."/>
        </authorList>
    </citation>
    <scope>NUCLEOTIDE SEQUENCE</scope>
    <source>
        <strain evidence="1">Volc-1</strain>
    </source>
</reference>
<dbReference type="Proteomes" id="UP000600918">
    <property type="component" value="Unassembled WGS sequence"/>
</dbReference>
<dbReference type="AlphaFoldDB" id="A0A834P6V1"/>
<accession>A0A834P6V1</accession>
<keyword evidence="2" id="KW-1185">Reference proteome</keyword>
<proteinExistence type="predicted"/>
<gene>
    <name evidence="1" type="ORF">H0235_004203</name>
</gene>
<organism evidence="1 2">
    <name type="scientific">Vespula pensylvanica</name>
    <name type="common">Western yellow jacket</name>
    <name type="synonym">Wasp</name>
    <dbReference type="NCBI Taxonomy" id="30213"/>
    <lineage>
        <taxon>Eukaryota</taxon>
        <taxon>Metazoa</taxon>
        <taxon>Ecdysozoa</taxon>
        <taxon>Arthropoda</taxon>
        <taxon>Hexapoda</taxon>
        <taxon>Insecta</taxon>
        <taxon>Pterygota</taxon>
        <taxon>Neoptera</taxon>
        <taxon>Endopterygota</taxon>
        <taxon>Hymenoptera</taxon>
        <taxon>Apocrita</taxon>
        <taxon>Aculeata</taxon>
        <taxon>Vespoidea</taxon>
        <taxon>Vespidae</taxon>
        <taxon>Vespinae</taxon>
        <taxon>Vespula</taxon>
    </lineage>
</organism>
<name>A0A834P6V1_VESPE</name>
<dbReference type="EMBL" id="JACSDY010000003">
    <property type="protein sequence ID" value="KAF7431279.1"/>
    <property type="molecule type" value="Genomic_DNA"/>
</dbReference>
<sequence>MPLYFRAKPGSKVHRIIPVRETPELRSGEEPSALPAIACSLDENLILRRIVYDILKKFLAIGKQDLVWRLSLLKYSFVSTKSTASGFLCVQISTLNRTKEFEVRKEKFSEYKLRVGIRIVITELSPLFIEEDVSSREPIAALVFLRGLILIKNSRGPSGIVSRGFNQSKVPTHLSRSILVHFARINERQKVTSKDSLKSFVATDKDLFS</sequence>
<evidence type="ECO:0000313" key="2">
    <source>
        <dbReference type="Proteomes" id="UP000600918"/>
    </source>
</evidence>